<reference evidence="1" key="1">
    <citation type="journal article" date="2019" name="bioRxiv">
        <title>The Genome of the Zebra Mussel, Dreissena polymorpha: A Resource for Invasive Species Research.</title>
        <authorList>
            <person name="McCartney M.A."/>
            <person name="Auch B."/>
            <person name="Kono T."/>
            <person name="Mallez S."/>
            <person name="Zhang Y."/>
            <person name="Obille A."/>
            <person name="Becker A."/>
            <person name="Abrahante J.E."/>
            <person name="Garbe J."/>
            <person name="Badalamenti J.P."/>
            <person name="Herman A."/>
            <person name="Mangelson H."/>
            <person name="Liachko I."/>
            <person name="Sullivan S."/>
            <person name="Sone E.D."/>
            <person name="Koren S."/>
            <person name="Silverstein K.A.T."/>
            <person name="Beckman K.B."/>
            <person name="Gohl D.M."/>
        </authorList>
    </citation>
    <scope>NUCLEOTIDE SEQUENCE</scope>
    <source>
        <strain evidence="1">Duluth1</strain>
        <tissue evidence="1">Whole animal</tissue>
    </source>
</reference>
<accession>A0A9D4QV42</accession>
<dbReference type="EMBL" id="JAIWYP010000004">
    <property type="protein sequence ID" value="KAH3843812.1"/>
    <property type="molecule type" value="Genomic_DNA"/>
</dbReference>
<evidence type="ECO:0008006" key="3">
    <source>
        <dbReference type="Google" id="ProtNLM"/>
    </source>
</evidence>
<proteinExistence type="predicted"/>
<evidence type="ECO:0000313" key="2">
    <source>
        <dbReference type="Proteomes" id="UP000828390"/>
    </source>
</evidence>
<dbReference type="AlphaFoldDB" id="A0A9D4QV42"/>
<organism evidence="1 2">
    <name type="scientific">Dreissena polymorpha</name>
    <name type="common">Zebra mussel</name>
    <name type="synonym">Mytilus polymorpha</name>
    <dbReference type="NCBI Taxonomy" id="45954"/>
    <lineage>
        <taxon>Eukaryota</taxon>
        <taxon>Metazoa</taxon>
        <taxon>Spiralia</taxon>
        <taxon>Lophotrochozoa</taxon>
        <taxon>Mollusca</taxon>
        <taxon>Bivalvia</taxon>
        <taxon>Autobranchia</taxon>
        <taxon>Heteroconchia</taxon>
        <taxon>Euheterodonta</taxon>
        <taxon>Imparidentia</taxon>
        <taxon>Neoheterodontei</taxon>
        <taxon>Myida</taxon>
        <taxon>Dreissenoidea</taxon>
        <taxon>Dreissenidae</taxon>
        <taxon>Dreissena</taxon>
    </lineage>
</organism>
<gene>
    <name evidence="1" type="ORF">DPMN_117343</name>
</gene>
<comment type="caution">
    <text evidence="1">The sequence shown here is derived from an EMBL/GenBank/DDBJ whole genome shotgun (WGS) entry which is preliminary data.</text>
</comment>
<keyword evidence="2" id="KW-1185">Reference proteome</keyword>
<protein>
    <recommendedName>
        <fullName evidence="3">Mitochondria-eating protein C-terminal domain-containing protein</fullName>
    </recommendedName>
</protein>
<sequence length="162" mass="18194">MVIQDPPVSMDTRTSQPGELFDGAVYRPYTKSGRYVEFIVWPALFLTETGPLLYKGVAQGTDKYQQYSDWVDNDVNTNKQSSSNTSHKYPNENERCAIEHLSAEKENMTQTVSSNVQQERKAQSVKGVDNSVTGIKHTTSVPVLSPRMKNIPVDVKQVKKVI</sequence>
<dbReference type="Proteomes" id="UP000828390">
    <property type="component" value="Unassembled WGS sequence"/>
</dbReference>
<reference evidence="1" key="2">
    <citation type="submission" date="2020-11" db="EMBL/GenBank/DDBJ databases">
        <authorList>
            <person name="McCartney M.A."/>
            <person name="Auch B."/>
            <person name="Kono T."/>
            <person name="Mallez S."/>
            <person name="Becker A."/>
            <person name="Gohl D.M."/>
            <person name="Silverstein K.A.T."/>
            <person name="Koren S."/>
            <person name="Bechman K.B."/>
            <person name="Herman A."/>
            <person name="Abrahante J.E."/>
            <person name="Garbe J."/>
        </authorList>
    </citation>
    <scope>NUCLEOTIDE SEQUENCE</scope>
    <source>
        <strain evidence="1">Duluth1</strain>
        <tissue evidence="1">Whole animal</tissue>
    </source>
</reference>
<name>A0A9D4QV42_DREPO</name>
<evidence type="ECO:0000313" key="1">
    <source>
        <dbReference type="EMBL" id="KAH3843812.1"/>
    </source>
</evidence>